<proteinExistence type="predicted"/>
<keyword evidence="1" id="KW-1133">Transmembrane helix</keyword>
<reference evidence="2" key="1">
    <citation type="submission" date="2020-11" db="EMBL/GenBank/DDBJ databases">
        <authorList>
            <person name="Tran Van P."/>
        </authorList>
    </citation>
    <scope>NUCLEOTIDE SEQUENCE</scope>
</reference>
<sequence>MAILWAVKMTRNVELSININSTWEGCNLTALDVLHIDAQFNPSFHTISTRVFLELLAGCSSVILGKIMLLLIGVVKIGRKVALGMAETLETADTLMSAGNSLPGRPALVVQEVVRPHQPRFQTATDVQCSNIMAITDIPSINTTYILVKVEPHRILNVCKGVVTCFDLDCVSIEEI</sequence>
<evidence type="ECO:0000256" key="1">
    <source>
        <dbReference type="SAM" id="Phobius"/>
    </source>
</evidence>
<feature type="transmembrane region" description="Helical" evidence="1">
    <location>
        <begin position="51"/>
        <end position="75"/>
    </location>
</feature>
<gene>
    <name evidence="2" type="ORF">TBIB3V08_LOCUS12297</name>
</gene>
<protein>
    <submittedName>
        <fullName evidence="2">Uncharacterized protein</fullName>
    </submittedName>
</protein>
<keyword evidence="1" id="KW-0472">Membrane</keyword>
<dbReference type="EMBL" id="OD573283">
    <property type="protein sequence ID" value="CAD7450026.1"/>
    <property type="molecule type" value="Genomic_DNA"/>
</dbReference>
<accession>A0A7R9FAM8</accession>
<name>A0A7R9FAM8_9NEOP</name>
<keyword evidence="1" id="KW-0812">Transmembrane</keyword>
<evidence type="ECO:0000313" key="2">
    <source>
        <dbReference type="EMBL" id="CAD7450026.1"/>
    </source>
</evidence>
<organism evidence="2">
    <name type="scientific">Timema bartmani</name>
    <dbReference type="NCBI Taxonomy" id="61472"/>
    <lineage>
        <taxon>Eukaryota</taxon>
        <taxon>Metazoa</taxon>
        <taxon>Ecdysozoa</taxon>
        <taxon>Arthropoda</taxon>
        <taxon>Hexapoda</taxon>
        <taxon>Insecta</taxon>
        <taxon>Pterygota</taxon>
        <taxon>Neoptera</taxon>
        <taxon>Polyneoptera</taxon>
        <taxon>Phasmatodea</taxon>
        <taxon>Timematodea</taxon>
        <taxon>Timematoidea</taxon>
        <taxon>Timematidae</taxon>
        <taxon>Timema</taxon>
    </lineage>
</organism>
<dbReference type="AlphaFoldDB" id="A0A7R9FAM8"/>